<dbReference type="SUPFAM" id="SSF52058">
    <property type="entry name" value="L domain-like"/>
    <property type="match status" value="2"/>
</dbReference>
<organism evidence="5 6">
    <name type="scientific">Acer yangbiense</name>
    <dbReference type="NCBI Taxonomy" id="1000413"/>
    <lineage>
        <taxon>Eukaryota</taxon>
        <taxon>Viridiplantae</taxon>
        <taxon>Streptophyta</taxon>
        <taxon>Embryophyta</taxon>
        <taxon>Tracheophyta</taxon>
        <taxon>Spermatophyta</taxon>
        <taxon>Magnoliopsida</taxon>
        <taxon>eudicotyledons</taxon>
        <taxon>Gunneridae</taxon>
        <taxon>Pentapetalae</taxon>
        <taxon>rosids</taxon>
        <taxon>malvids</taxon>
        <taxon>Sapindales</taxon>
        <taxon>Sapindaceae</taxon>
        <taxon>Hippocastanoideae</taxon>
        <taxon>Acereae</taxon>
        <taxon>Acer</taxon>
    </lineage>
</organism>
<gene>
    <name evidence="5" type="ORF">EZV62_008758</name>
</gene>
<dbReference type="InterPro" id="IPR003591">
    <property type="entry name" value="Leu-rich_rpt_typical-subtyp"/>
</dbReference>
<evidence type="ECO:0000256" key="3">
    <source>
        <dbReference type="SAM" id="MobiDB-lite"/>
    </source>
</evidence>
<evidence type="ECO:0000256" key="2">
    <source>
        <dbReference type="ARBA" id="ARBA00022737"/>
    </source>
</evidence>
<dbReference type="OrthoDB" id="1733683at2759"/>
<evidence type="ECO:0000313" key="6">
    <source>
        <dbReference type="Proteomes" id="UP000323000"/>
    </source>
</evidence>
<dbReference type="PANTHER" id="PTHR47186">
    <property type="entry name" value="LEUCINE-RICH REPEAT-CONTAINING PROTEIN 57"/>
    <property type="match status" value="1"/>
</dbReference>
<dbReference type="Gene3D" id="3.80.10.10">
    <property type="entry name" value="Ribonuclease Inhibitor"/>
    <property type="match status" value="2"/>
</dbReference>
<evidence type="ECO:0000256" key="1">
    <source>
        <dbReference type="ARBA" id="ARBA00022614"/>
    </source>
</evidence>
<feature type="region of interest" description="Disordered" evidence="3">
    <location>
        <begin position="594"/>
        <end position="614"/>
    </location>
</feature>
<accession>A0A5C7IDT6</accession>
<name>A0A5C7IDT6_9ROSI</name>
<evidence type="ECO:0000313" key="5">
    <source>
        <dbReference type="EMBL" id="TXG67483.1"/>
    </source>
</evidence>
<dbReference type="AlphaFoldDB" id="A0A5C7IDT6"/>
<dbReference type="EMBL" id="VAHF01000003">
    <property type="protein sequence ID" value="TXG67483.1"/>
    <property type="molecule type" value="Genomic_DNA"/>
</dbReference>
<comment type="caution">
    <text evidence="5">The sequence shown here is derived from an EMBL/GenBank/DDBJ whole genome shotgun (WGS) entry which is preliminary data.</text>
</comment>
<dbReference type="Pfam" id="PF20160">
    <property type="entry name" value="C-JID"/>
    <property type="match status" value="1"/>
</dbReference>
<keyword evidence="6" id="KW-1185">Reference proteome</keyword>
<dbReference type="InterPro" id="IPR011713">
    <property type="entry name" value="Leu-rich_rpt_3"/>
</dbReference>
<feature type="compositionally biased region" description="Acidic residues" evidence="3">
    <location>
        <begin position="597"/>
        <end position="606"/>
    </location>
</feature>
<evidence type="ECO:0000259" key="4">
    <source>
        <dbReference type="Pfam" id="PF20160"/>
    </source>
</evidence>
<dbReference type="Pfam" id="PF07725">
    <property type="entry name" value="LRR_3"/>
    <property type="match status" value="1"/>
</dbReference>
<dbReference type="Proteomes" id="UP000323000">
    <property type="component" value="Chromosome 3"/>
</dbReference>
<dbReference type="InterPro" id="IPR032675">
    <property type="entry name" value="LRR_dom_sf"/>
</dbReference>
<keyword evidence="2" id="KW-0677">Repeat</keyword>
<dbReference type="InterPro" id="IPR045344">
    <property type="entry name" value="C-JID"/>
</dbReference>
<proteinExistence type="predicted"/>
<dbReference type="SMART" id="SM00369">
    <property type="entry name" value="LRR_TYP"/>
    <property type="match status" value="3"/>
</dbReference>
<keyword evidence="1" id="KW-0433">Leucine-rich repeat</keyword>
<reference evidence="6" key="1">
    <citation type="journal article" date="2019" name="Gigascience">
        <title>De novo genome assembly of the endangered Acer yangbiense, a plant species with extremely small populations endemic to Yunnan Province, China.</title>
        <authorList>
            <person name="Yang J."/>
            <person name="Wariss H.M."/>
            <person name="Tao L."/>
            <person name="Zhang R."/>
            <person name="Yun Q."/>
            <person name="Hollingsworth P."/>
            <person name="Dao Z."/>
            <person name="Luo G."/>
            <person name="Guo H."/>
            <person name="Ma Y."/>
            <person name="Sun W."/>
        </authorList>
    </citation>
    <scope>NUCLEOTIDE SEQUENCE [LARGE SCALE GENOMIC DNA]</scope>
    <source>
        <strain evidence="6">cv. Malutang</strain>
    </source>
</reference>
<dbReference type="PANTHER" id="PTHR47186:SF63">
    <property type="entry name" value="C-JID DOMAIN-CONTAINING PROTEIN"/>
    <property type="match status" value="1"/>
</dbReference>
<feature type="domain" description="C-JID" evidence="4">
    <location>
        <begin position="451"/>
        <end position="587"/>
    </location>
</feature>
<protein>
    <recommendedName>
        <fullName evidence="4">C-JID domain-containing protein</fullName>
    </recommendedName>
</protein>
<sequence>MVSLDKVQRWKDALKEAANLSGFHSSGFNCFDYKATSGNEKIEGISLDMSKISDLHLNPSAFANMPKLRVLKFFNSDRIHINKVHVPQALETYFLELRYLIWHGCPIKSPLSSFYLDNLVKLDMRYSKVEQLWNGCQPLVNLKEIDLGFSSLISCPDFSGSPNLKRLILDGCKYLPEISPSIQYLIKLDFLQLRGCCSLKGIPDCSNLISLRELDLGRCSNLEMLSEMPCNLEVLQLDGTAIEELPLSIENLSRLQYLELGGCKRLKSLPSNICKLKSLETLCLRYCSKLKELPNDIGALESLEELYLQGDPISELPSSIIYLENLREINFRGCMEFTLSGYEFFPDNLTCLILSDSCITELPEFPEGCLSSLSKLDLSGTSIESIPASIINLSKLSHLIIGNCKRLKCLPKLYADFVDCFKLDQNIFEDIVEDALLNINQDSYHVWLCYPGSEIPKCFNFRSMGSIIDVKLPILWSNNNFLGFATCVVLSDPIDIEAKSSAITWECNFRYKDGHPCVKSDPFDQSFTYSNHQSFTYWNHVSVEFIILPSSFHELCSENEVSFEFRLVSSSLEIEKCGVHLIFGQHLEKVNRSSRVDEDEDVDEPQMIDRDTSQTDQGKLNASIFEYHRSLLLQLILLCLII</sequence>